<gene>
    <name evidence="4" type="ORF">DL762_005731</name>
</gene>
<comment type="caution">
    <text evidence="4">The sequence shown here is derived from an EMBL/GenBank/DDBJ whole genome shotgun (WGS) entry which is preliminary data.</text>
</comment>
<feature type="compositionally biased region" description="Basic and acidic residues" evidence="3">
    <location>
        <begin position="248"/>
        <end position="259"/>
    </location>
</feature>
<feature type="compositionally biased region" description="Basic and acidic residues" evidence="3">
    <location>
        <begin position="192"/>
        <end position="204"/>
    </location>
</feature>
<dbReference type="Gene3D" id="1.25.40.20">
    <property type="entry name" value="Ankyrin repeat-containing domain"/>
    <property type="match status" value="1"/>
</dbReference>
<dbReference type="InterPro" id="IPR036770">
    <property type="entry name" value="Ankyrin_rpt-contain_sf"/>
</dbReference>
<evidence type="ECO:0000313" key="4">
    <source>
        <dbReference type="EMBL" id="RYO84290.1"/>
    </source>
</evidence>
<dbReference type="PANTHER" id="PTHR24166:SF48">
    <property type="entry name" value="PROTEIN VAPYRIN"/>
    <property type="match status" value="1"/>
</dbReference>
<feature type="compositionally biased region" description="Low complexity" evidence="3">
    <location>
        <begin position="1195"/>
        <end position="1204"/>
    </location>
</feature>
<feature type="region of interest" description="Disordered" evidence="3">
    <location>
        <begin position="1046"/>
        <end position="1078"/>
    </location>
</feature>
<feature type="region of interest" description="Disordered" evidence="3">
    <location>
        <begin position="927"/>
        <end position="946"/>
    </location>
</feature>
<proteinExistence type="predicted"/>
<feature type="region of interest" description="Disordered" evidence="3">
    <location>
        <begin position="192"/>
        <end position="277"/>
    </location>
</feature>
<feature type="region of interest" description="Disordered" evidence="3">
    <location>
        <begin position="1157"/>
        <end position="1211"/>
    </location>
</feature>
<reference evidence="4 5" key="1">
    <citation type="submission" date="2018-06" db="EMBL/GenBank/DDBJ databases">
        <title>Complete Genomes of Monosporascus.</title>
        <authorList>
            <person name="Robinson A.J."/>
            <person name="Natvig D.O."/>
        </authorList>
    </citation>
    <scope>NUCLEOTIDE SEQUENCE [LARGE SCALE GENOMIC DNA]</scope>
    <source>
        <strain evidence="4 5">CBS 609.92</strain>
    </source>
</reference>
<organism evidence="4 5">
    <name type="scientific">Monosporascus cannonballus</name>
    <dbReference type="NCBI Taxonomy" id="155416"/>
    <lineage>
        <taxon>Eukaryota</taxon>
        <taxon>Fungi</taxon>
        <taxon>Dikarya</taxon>
        <taxon>Ascomycota</taxon>
        <taxon>Pezizomycotina</taxon>
        <taxon>Sordariomycetes</taxon>
        <taxon>Xylariomycetidae</taxon>
        <taxon>Xylariales</taxon>
        <taxon>Xylariales incertae sedis</taxon>
        <taxon>Monosporascus</taxon>
    </lineage>
</organism>
<evidence type="ECO:0000313" key="5">
    <source>
        <dbReference type="Proteomes" id="UP000294003"/>
    </source>
</evidence>
<feature type="compositionally biased region" description="Acidic residues" evidence="3">
    <location>
        <begin position="205"/>
        <end position="217"/>
    </location>
</feature>
<keyword evidence="1" id="KW-0677">Repeat</keyword>
<keyword evidence="5" id="KW-1185">Reference proteome</keyword>
<feature type="compositionally biased region" description="Polar residues" evidence="3">
    <location>
        <begin position="29"/>
        <end position="43"/>
    </location>
</feature>
<dbReference type="PANTHER" id="PTHR24166">
    <property type="entry name" value="ROLLING PEBBLES, ISOFORM B"/>
    <property type="match status" value="1"/>
</dbReference>
<feature type="compositionally biased region" description="Polar residues" evidence="3">
    <location>
        <begin position="261"/>
        <end position="272"/>
    </location>
</feature>
<protein>
    <submittedName>
        <fullName evidence="4">Uncharacterized protein</fullName>
    </submittedName>
</protein>
<dbReference type="InterPro" id="IPR050889">
    <property type="entry name" value="Dendritic_Spine_Reg/Scaffold"/>
</dbReference>
<feature type="compositionally biased region" description="Basic and acidic residues" evidence="3">
    <location>
        <begin position="70"/>
        <end position="86"/>
    </location>
</feature>
<dbReference type="EMBL" id="QJNS01000166">
    <property type="protein sequence ID" value="RYO84290.1"/>
    <property type="molecule type" value="Genomic_DNA"/>
</dbReference>
<sequence length="1353" mass="152494">MDLRPGPARGDTSVGEAAPATKLREVVGATSSAWSPPKASTTVAAKEVPPTPGDSEKTVSHPNAATAGGEKIHSSPEIPADKEPHDASQNANPDNSRGERPHGVRWISQEIFGSGHQPQVPNIERKHSTGAMSVDNPATGVSEIPENDYNLKPLWSPDPARHYLDIVAVHDFDETTASWTYKDISGLLRQGVEDPQKKTHKVGEESEESSSESDEDRPLDATTPKADPLKRKRDLLESDPTMTVDSVLDSHGDIHEPENSRPMQSGSQSGFSPTRRIAGTNWLKDPRMMPKLLPGARILAFSYPRLKPKSIGNKSEPAEYIDNAALGLRRELEKARPSIDYDNIPIVFIAAGFGGMVVQKAITMAATPNNISNDGPSSGAADMTTVSEQSSLGLDHLASVVFLDTPFPRTVSEELEGFFPSNSNARVCAILSIMEKIWKESNVESIWEEFWESICQPGQEARILWFYSTSRRDLPLKRLPKRPEAQGLQAIALHPICWTDLRRLTNFPGPTDAGYRHIATHIRSDLMFAAVRNRKFQKLQAGLVKSGATVDNRDEWGNSLLHRATAAANLVGVRILLRSHANPVIRDPEGQTPLHCAVDLFRLACDCKTENTIPGVKERRELEDIIRVLLDSTPKSELQNSSDKQGNLPQDLLYHEGDSPCPSNACKHSEILELFKYHQPKVSRRLGEFEEPWKAWNPPQDEAQRAACKGSRTIVAEFYQDQSPPEYEVPSVNELIYQPDKGPAIVFEKLAGSKRRALCRWIHLPANNVRPSESLKVILLTLFDKEQWIHDLFIRMRLENRSMVGQRNNGSTVFNRYMVAQAKRYLQKTFLDGSSTAAIPRSSNRRAGKIPKAPVAIEPRVARSGGFKEFAEKETIWWTSYIPHWKRPGGSSDTIVLFVIYKWTRTEQIRRRKKRASRQLTWNDENDDEIDAQRDQNSGAGEHDRHSAFSLRAKHRPIIMVDQLWLWILPDGTIVTSLPNTEDASQVYNIKHSLEAETEMNLYKEYSRKETNRLREIMDIQDELSIVDSILATQKVTLETLKRDVLGRGDGSKPAKSPKPDSNEDDPETAKTATPDSSCVQQAVRIVEANIKSVLEMKNSASRVQADLKQLLDFKQQQANALETRFSRRLAEQGQKQNRIMLVFTIVTIVRRRRVENPPPLDGEVVDSESDESDSSDDEGARPGRKPDNKPNYDASSSTSSRRSTTAERSIDEEDDEYARFFGLRGFTLHTKIPLVRRLWEYSIYYDTELDQLDPGLEPFDWDYPLNRWYKKNLRFINKVWRRTNFEALQGIEATSREAVLRMLQLNDEMDDVIQVLPEERSEVVESESVFQRVLSRSGLRLRQRGQESGDIV</sequence>
<accession>A0ABY0H417</accession>
<evidence type="ECO:0000256" key="1">
    <source>
        <dbReference type="ARBA" id="ARBA00022737"/>
    </source>
</evidence>
<evidence type="ECO:0000256" key="3">
    <source>
        <dbReference type="SAM" id="MobiDB-lite"/>
    </source>
</evidence>
<dbReference type="Proteomes" id="UP000294003">
    <property type="component" value="Unassembled WGS sequence"/>
</dbReference>
<evidence type="ECO:0000256" key="2">
    <source>
        <dbReference type="ARBA" id="ARBA00023043"/>
    </source>
</evidence>
<feature type="compositionally biased region" description="Basic and acidic residues" evidence="3">
    <location>
        <begin position="1179"/>
        <end position="1191"/>
    </location>
</feature>
<name>A0ABY0H417_9PEZI</name>
<dbReference type="SUPFAM" id="SSF48403">
    <property type="entry name" value="Ankyrin repeat"/>
    <property type="match status" value="1"/>
</dbReference>
<feature type="region of interest" description="Disordered" evidence="3">
    <location>
        <begin position="1"/>
        <end position="103"/>
    </location>
</feature>
<keyword evidence="2" id="KW-0040">ANK repeat</keyword>
<feature type="compositionally biased region" description="Basic and acidic residues" evidence="3">
    <location>
        <begin position="1046"/>
        <end position="1062"/>
    </location>
</feature>
<feature type="compositionally biased region" description="Acidic residues" evidence="3">
    <location>
        <begin position="1164"/>
        <end position="1178"/>
    </location>
</feature>